<dbReference type="SUPFAM" id="SSF53686">
    <property type="entry name" value="Tryptophan synthase beta subunit-like PLP-dependent enzymes"/>
    <property type="match status" value="1"/>
</dbReference>
<organism evidence="4 5">
    <name type="scientific">Streptantibioticus parmotrematis</name>
    <dbReference type="NCBI Taxonomy" id="2873249"/>
    <lineage>
        <taxon>Bacteria</taxon>
        <taxon>Bacillati</taxon>
        <taxon>Actinomycetota</taxon>
        <taxon>Actinomycetes</taxon>
        <taxon>Kitasatosporales</taxon>
        <taxon>Streptomycetaceae</taxon>
        <taxon>Streptantibioticus</taxon>
    </lineage>
</organism>
<proteinExistence type="predicted"/>
<dbReference type="PANTHER" id="PTHR10314">
    <property type="entry name" value="CYSTATHIONINE BETA-SYNTHASE"/>
    <property type="match status" value="1"/>
</dbReference>
<evidence type="ECO:0000256" key="1">
    <source>
        <dbReference type="ARBA" id="ARBA00001933"/>
    </source>
</evidence>
<reference evidence="4 5" key="1">
    <citation type="submission" date="2021-08" db="EMBL/GenBank/DDBJ databases">
        <title>Streptomyces sp. PTM05 isolated from lichen.</title>
        <authorList>
            <person name="Somphong A."/>
            <person name="Phongsopitanun W."/>
            <person name="Tanasupawat S."/>
        </authorList>
    </citation>
    <scope>NUCLEOTIDE SEQUENCE [LARGE SCALE GENOMIC DNA]</scope>
    <source>
        <strain evidence="4 5">Ptm05</strain>
    </source>
</reference>
<name>A0ABS7QUX7_9ACTN</name>
<accession>A0ABS7QUX7</accession>
<comment type="caution">
    <text evidence="4">The sequence shown here is derived from an EMBL/GenBank/DDBJ whole genome shotgun (WGS) entry which is preliminary data.</text>
</comment>
<evidence type="ECO:0000313" key="4">
    <source>
        <dbReference type="EMBL" id="MBY8887018.1"/>
    </source>
</evidence>
<dbReference type="Gene3D" id="3.40.50.1100">
    <property type="match status" value="2"/>
</dbReference>
<keyword evidence="2" id="KW-0663">Pyridoxal phosphate</keyword>
<dbReference type="InterPro" id="IPR001216">
    <property type="entry name" value="P-phosphate_BS"/>
</dbReference>
<sequence>MFMSPTGVIVAKPEEFTYSWPRRAETDTPLRRLDMKLGSRRMSLWLKLECFNPTGSVKFRTALALLRALDHQRPLVPGTTVVESTSGNLGLALAHLCAELDCHFVAVVDPRLPSHLCRAMSSAGAEVITVHDLDERGGYLLSRLRTVREMCESRGTRWTNQYGAPANPHVHRDMTGVEIVRQTGGLLDALFVAVSTGGTLAGISERLRADAPGARLVAVDVAGSHAIAPDGHSPQLLTGIGATRASSFLRPHHYDDFARVSEVEAIALCRILAEDTGLALGGSSGAVLSAFVADARRRLRPFRCPVLLCPDGAIRYRDTVYSDRWLKSKARLGAVTAAMASSRRAGLEFALAKEERDVSP</sequence>
<protein>
    <submittedName>
        <fullName evidence="4">Cysteine synthase family protein</fullName>
    </submittedName>
</protein>
<dbReference type="CDD" id="cd01561">
    <property type="entry name" value="CBS_like"/>
    <property type="match status" value="1"/>
</dbReference>
<dbReference type="InterPro" id="IPR001926">
    <property type="entry name" value="TrpB-like_PALP"/>
</dbReference>
<dbReference type="InterPro" id="IPR036052">
    <property type="entry name" value="TrpB-like_PALP_sf"/>
</dbReference>
<gene>
    <name evidence="4" type="ORF">K7472_19485</name>
</gene>
<evidence type="ECO:0000259" key="3">
    <source>
        <dbReference type="Pfam" id="PF00291"/>
    </source>
</evidence>
<keyword evidence="5" id="KW-1185">Reference proteome</keyword>
<dbReference type="PROSITE" id="PS00901">
    <property type="entry name" value="CYS_SYNTHASE"/>
    <property type="match status" value="1"/>
</dbReference>
<dbReference type="InterPro" id="IPR050214">
    <property type="entry name" value="Cys_Synth/Cystath_Beta-Synth"/>
</dbReference>
<evidence type="ECO:0000313" key="5">
    <source>
        <dbReference type="Proteomes" id="UP001198565"/>
    </source>
</evidence>
<dbReference type="EMBL" id="JAINVZ010000013">
    <property type="protein sequence ID" value="MBY8887018.1"/>
    <property type="molecule type" value="Genomic_DNA"/>
</dbReference>
<feature type="domain" description="Tryptophan synthase beta chain-like PALP" evidence="3">
    <location>
        <begin position="24"/>
        <end position="298"/>
    </location>
</feature>
<dbReference type="Pfam" id="PF00291">
    <property type="entry name" value="PALP"/>
    <property type="match status" value="1"/>
</dbReference>
<evidence type="ECO:0000256" key="2">
    <source>
        <dbReference type="ARBA" id="ARBA00022898"/>
    </source>
</evidence>
<comment type="cofactor">
    <cofactor evidence="1">
        <name>pyridoxal 5'-phosphate</name>
        <dbReference type="ChEBI" id="CHEBI:597326"/>
    </cofactor>
</comment>
<dbReference type="Proteomes" id="UP001198565">
    <property type="component" value="Unassembled WGS sequence"/>
</dbReference>
<dbReference type="RefSeq" id="WP_222979779.1">
    <property type="nucleotide sequence ID" value="NZ_JAINVZ010000013.1"/>
</dbReference>